<gene>
    <name evidence="1" type="ORF">PEL8287_00715</name>
</gene>
<keyword evidence="2" id="KW-1185">Reference proteome</keyword>
<evidence type="ECO:0000313" key="2">
    <source>
        <dbReference type="Proteomes" id="UP000193827"/>
    </source>
</evidence>
<dbReference type="OrthoDB" id="856045at2"/>
<organism evidence="1 2">
    <name type="scientific">Roseovarius litorisediminis</name>
    <dbReference type="NCBI Taxonomy" id="1312363"/>
    <lineage>
        <taxon>Bacteria</taxon>
        <taxon>Pseudomonadati</taxon>
        <taxon>Pseudomonadota</taxon>
        <taxon>Alphaproteobacteria</taxon>
        <taxon>Rhodobacterales</taxon>
        <taxon>Roseobacteraceae</taxon>
        <taxon>Roseovarius</taxon>
    </lineage>
</organism>
<dbReference type="RefSeq" id="WP_139837693.1">
    <property type="nucleotide sequence ID" value="NZ_FWFL01000002.1"/>
</dbReference>
<accession>A0A1Y5RJL6</accession>
<dbReference type="EMBL" id="FWFL01000002">
    <property type="protein sequence ID" value="SLN18081.1"/>
    <property type="molecule type" value="Genomic_DNA"/>
</dbReference>
<evidence type="ECO:0008006" key="3">
    <source>
        <dbReference type="Google" id="ProtNLM"/>
    </source>
</evidence>
<proteinExistence type="predicted"/>
<reference evidence="1 2" key="1">
    <citation type="submission" date="2017-03" db="EMBL/GenBank/DDBJ databases">
        <authorList>
            <person name="Afonso C.L."/>
            <person name="Miller P.J."/>
            <person name="Scott M.A."/>
            <person name="Spackman E."/>
            <person name="Goraichik I."/>
            <person name="Dimitrov K.M."/>
            <person name="Suarez D.L."/>
            <person name="Swayne D.E."/>
        </authorList>
    </citation>
    <scope>NUCLEOTIDE SEQUENCE [LARGE SCALE GENOMIC DNA]</scope>
    <source>
        <strain evidence="1 2">CECT 8287</strain>
    </source>
</reference>
<dbReference type="Proteomes" id="UP000193827">
    <property type="component" value="Unassembled WGS sequence"/>
</dbReference>
<protein>
    <recommendedName>
        <fullName evidence="3">ATP-binding protein</fullName>
    </recommendedName>
</protein>
<evidence type="ECO:0000313" key="1">
    <source>
        <dbReference type="EMBL" id="SLN18081.1"/>
    </source>
</evidence>
<name>A0A1Y5RJL6_9RHOB</name>
<sequence>MSDPVTITPRFRRSVRLDTDYASATAIDGFHCPASFQAAVTFMAAHVSNTEQGAFTWTGPYGGGKSSLAVALACLFGAPKQIREQAAAVFGESVNTALKSALPYFPSRWDVLPLVTERRSMAEQLAELLELPTTSSASEILKEIECRTADRGLLLIMDELGRGLEAAADGEGDLHLLQDIAELAARSQGKFIFLGILHQAFEEYAERLGRKARDSWAKIQGRFVDISISVSLEETIELIGEALGHERAVRKAIPLAEECVEKLRPARKKTEAKRMAGKLARTAPLHPFTACLVGPLSRRRFGQNQRSVFSFLSSAEPYGLQDALTKEAVDGYYPPHLLWNYLQANFDAAILSSPDGRRWALAHDVLERCVARGAGDLEQKVLKTIALFELLKDRSGLATNLDTIALSLNETSRTDVEVALARLEQQSEIVFRKHAGIYVLYAGSDFDVEARLGEILSEQHDIDLNMVRLLADLQPMLAKRHHEETGAMRWFEMSIEPTSELVAFKPPKYAQDIIGRIVFALPMNGENQSETMAACERAAHSQTAFPLIVGYHADAAKLLDLARELAGLSALEKNFPELRGDPIARREIDARIAEVRQKLEDILNGLIDECQWFVVDREPQRLTKRLLNEQLSSLADAIFNEGPLIRNELLNCSEPSSNAVSARTKLMKRMAMRGSDVDLGFDGKNYPAERGLFISLLQETGIHVNGKYSAPQKGDTLYPLWRVADTLLTSKQGVVGADEIIHAWGETPIGLKAGLGPVFLSAYILSRRDRVAVYGESIFQASFNELCVEFLARNSKDIGLRRVEMEGFVGETLETLGSLLKIKGAARPLLVARSIIGEFDALVPWTSRTQSLSPQTLKVREILKRASDPNKLLFDDLPRLTEPLADGNFDANATALLLRDAMAEMRAAYPKVLDELKDLMLKELDVRNHGDDAFKSLRDRADNIRHIGGDLRLEAFVGRLTQFHGTREDMEGLAGVAVNKLPRDWNDGDRERAAVGLTELATVFLKTETMARVKGRKDGRHAMAVVVGKENAAHSLFSEFQVADVDWHDVEALAATLDRALSEADHQRREIILAALIEVTSKYLNTGDERRVGERA</sequence>
<dbReference type="AlphaFoldDB" id="A0A1Y5RJL6"/>